<evidence type="ECO:0000256" key="4">
    <source>
        <dbReference type="ARBA" id="ARBA00022692"/>
    </source>
</evidence>
<evidence type="ECO:0000313" key="10">
    <source>
        <dbReference type="EMBL" id="KKM69972.1"/>
    </source>
</evidence>
<keyword evidence="5" id="KW-0448">Lipopolysaccharide biosynthesis</keyword>
<dbReference type="Pfam" id="PF00535">
    <property type="entry name" value="Glycos_transf_2"/>
    <property type="match status" value="1"/>
</dbReference>
<dbReference type="InterPro" id="IPR029044">
    <property type="entry name" value="Nucleotide-diphossugar_trans"/>
</dbReference>
<dbReference type="EMBL" id="LAZR01009902">
    <property type="protein sequence ID" value="KKM69972.1"/>
    <property type="molecule type" value="Genomic_DNA"/>
</dbReference>
<protein>
    <recommendedName>
        <fullName evidence="9">Glycosyltransferase 2-like domain-containing protein</fullName>
    </recommendedName>
</protein>
<comment type="caution">
    <text evidence="10">The sequence shown here is derived from an EMBL/GenBank/DDBJ whole genome shotgun (WGS) entry which is preliminary data.</text>
</comment>
<evidence type="ECO:0000256" key="7">
    <source>
        <dbReference type="ARBA" id="ARBA00023136"/>
    </source>
</evidence>
<feature type="domain" description="Glycosyltransferase 2-like" evidence="9">
    <location>
        <begin position="62"/>
        <end position="222"/>
    </location>
</feature>
<dbReference type="SUPFAM" id="SSF53448">
    <property type="entry name" value="Nucleotide-diphospho-sugar transferases"/>
    <property type="match status" value="1"/>
</dbReference>
<dbReference type="GO" id="GO:0099621">
    <property type="term" value="F:undecaprenyl-phosphate 4-deoxy-4-formamido-L-arabinose transferase activity"/>
    <property type="evidence" value="ECO:0007669"/>
    <property type="project" value="TreeGrafter"/>
</dbReference>
<evidence type="ECO:0000256" key="2">
    <source>
        <dbReference type="ARBA" id="ARBA00022676"/>
    </source>
</evidence>
<dbReference type="AlphaFoldDB" id="A0A0F9MLB9"/>
<dbReference type="InterPro" id="IPR050256">
    <property type="entry name" value="Glycosyltransferase_2"/>
</dbReference>
<keyword evidence="3" id="KW-0808">Transferase</keyword>
<proteinExistence type="predicted"/>
<reference evidence="10" key="1">
    <citation type="journal article" date="2015" name="Nature">
        <title>Complex archaea that bridge the gap between prokaryotes and eukaryotes.</title>
        <authorList>
            <person name="Spang A."/>
            <person name="Saw J.H."/>
            <person name="Jorgensen S.L."/>
            <person name="Zaremba-Niedzwiedzka K."/>
            <person name="Martijn J."/>
            <person name="Lind A.E."/>
            <person name="van Eijk R."/>
            <person name="Schleper C."/>
            <person name="Guy L."/>
            <person name="Ettema T.J."/>
        </authorList>
    </citation>
    <scope>NUCLEOTIDE SEQUENCE</scope>
</reference>
<dbReference type="CDD" id="cd04179">
    <property type="entry name" value="DPM_DPG-synthase_like"/>
    <property type="match status" value="1"/>
</dbReference>
<feature type="region of interest" description="Disordered" evidence="8">
    <location>
        <begin position="1"/>
        <end position="54"/>
    </location>
</feature>
<organism evidence="10">
    <name type="scientific">marine sediment metagenome</name>
    <dbReference type="NCBI Taxonomy" id="412755"/>
    <lineage>
        <taxon>unclassified sequences</taxon>
        <taxon>metagenomes</taxon>
        <taxon>ecological metagenomes</taxon>
    </lineage>
</organism>
<evidence type="ECO:0000256" key="8">
    <source>
        <dbReference type="SAM" id="MobiDB-lite"/>
    </source>
</evidence>
<dbReference type="PANTHER" id="PTHR48090">
    <property type="entry name" value="UNDECAPRENYL-PHOSPHATE 4-DEOXY-4-FORMAMIDO-L-ARABINOSE TRANSFERASE-RELATED"/>
    <property type="match status" value="1"/>
</dbReference>
<evidence type="ECO:0000256" key="5">
    <source>
        <dbReference type="ARBA" id="ARBA00022985"/>
    </source>
</evidence>
<name>A0A0F9MLB9_9ZZZZ</name>
<evidence type="ECO:0000259" key="9">
    <source>
        <dbReference type="Pfam" id="PF00535"/>
    </source>
</evidence>
<dbReference type="GO" id="GO:0009103">
    <property type="term" value="P:lipopolysaccharide biosynthetic process"/>
    <property type="evidence" value="ECO:0007669"/>
    <property type="project" value="UniProtKB-KW"/>
</dbReference>
<keyword evidence="6" id="KW-1133">Transmembrane helix</keyword>
<keyword evidence="7" id="KW-0472">Membrane</keyword>
<dbReference type="GO" id="GO:0005886">
    <property type="term" value="C:plasma membrane"/>
    <property type="evidence" value="ECO:0007669"/>
    <property type="project" value="TreeGrafter"/>
</dbReference>
<evidence type="ECO:0000256" key="6">
    <source>
        <dbReference type="ARBA" id="ARBA00022989"/>
    </source>
</evidence>
<evidence type="ECO:0000256" key="3">
    <source>
        <dbReference type="ARBA" id="ARBA00022679"/>
    </source>
</evidence>
<keyword evidence="4" id="KW-0812">Transmembrane</keyword>
<gene>
    <name evidence="10" type="ORF">LCGC14_1445380</name>
</gene>
<dbReference type="InterPro" id="IPR001173">
    <property type="entry name" value="Glyco_trans_2-like"/>
</dbReference>
<keyword evidence="1" id="KW-1003">Cell membrane</keyword>
<sequence>MDRTHSARPASKPDCAGPHDDADVDILTRATAPEREPLPPAARQHAGPSASRPPLKPLSLTIFYPCYNEEANVERVTRLAVEVAGRIADDFEVVIVNDGSKDRTAEIADRLADEIAEVRAVHNNPNLGYGGALQRGFREARKDWVFYTDGDGQFDFNELPGLLPLLETHDIVSCYRLDRKDPLLRKINAWCWTSLVNLLFGLKLKDIDCAFKVFPRELFERITLKSTGALIDTEILAKARNLGYSIVQVGVHHYPRTAGEQTGANIGVILRAFKELFQLYKQIRHEGKPAADPSHIDV</sequence>
<evidence type="ECO:0000256" key="1">
    <source>
        <dbReference type="ARBA" id="ARBA00022475"/>
    </source>
</evidence>
<keyword evidence="2" id="KW-0328">Glycosyltransferase</keyword>
<dbReference type="PANTHER" id="PTHR48090:SF3">
    <property type="entry name" value="UNDECAPRENYL-PHOSPHATE 4-DEOXY-4-FORMAMIDO-L-ARABINOSE TRANSFERASE"/>
    <property type="match status" value="1"/>
</dbReference>
<accession>A0A0F9MLB9</accession>
<dbReference type="Gene3D" id="3.90.550.10">
    <property type="entry name" value="Spore Coat Polysaccharide Biosynthesis Protein SpsA, Chain A"/>
    <property type="match status" value="1"/>
</dbReference>